<gene>
    <name evidence="1" type="ORF">FW778_12000</name>
</gene>
<sequence>MFISGFSMVRNATKLYYPVRASIESILPIVDEFVIALGSGDADDHTLEEIQNIQSGKIKIIHTEWDLKKYPGGGEYAHQTDIAKEHCKGDWLFYLQSDEVIHEKYLPAIKKRCDELLTNREVEGLLFNYKHFWGDYSHYIVSHAWYPKEIRIIRNNPEIHSWRDAQSFRRIPAFNGVNYFQKDNTYKLKVAEVDACVYHYGWVRPPEMMQKKRVSFETHMQGNEKAVSIFKEEPDVFDYGDISKLCIFNETHPEVMRDFIKKFNWQNQLYPHNSQLKKHKHDKFKYRLLSFIEQKFLKGNQIAGFKNYELIHPKPANQ</sequence>
<evidence type="ECO:0000313" key="2">
    <source>
        <dbReference type="Proteomes" id="UP000326903"/>
    </source>
</evidence>
<protein>
    <recommendedName>
        <fullName evidence="3">Glycosyl transferase family 2</fullName>
    </recommendedName>
</protein>
<dbReference type="RefSeq" id="WP_150414941.1">
    <property type="nucleotide sequence ID" value="NZ_VYQF01000002.1"/>
</dbReference>
<organism evidence="1 2">
    <name type="scientific">Ginsengibacter hankyongi</name>
    <dbReference type="NCBI Taxonomy" id="2607284"/>
    <lineage>
        <taxon>Bacteria</taxon>
        <taxon>Pseudomonadati</taxon>
        <taxon>Bacteroidota</taxon>
        <taxon>Chitinophagia</taxon>
        <taxon>Chitinophagales</taxon>
        <taxon>Chitinophagaceae</taxon>
        <taxon>Ginsengibacter</taxon>
    </lineage>
</organism>
<accession>A0A5J5IH10</accession>
<dbReference type="Proteomes" id="UP000326903">
    <property type="component" value="Unassembled WGS sequence"/>
</dbReference>
<dbReference type="SUPFAM" id="SSF53448">
    <property type="entry name" value="Nucleotide-diphospho-sugar transferases"/>
    <property type="match status" value="1"/>
</dbReference>
<name>A0A5J5IH10_9BACT</name>
<comment type="caution">
    <text evidence="1">The sequence shown here is derived from an EMBL/GenBank/DDBJ whole genome shotgun (WGS) entry which is preliminary data.</text>
</comment>
<reference evidence="1 2" key="1">
    <citation type="submission" date="2019-09" db="EMBL/GenBank/DDBJ databases">
        <title>Draft genome sequence of Ginsengibacter sp. BR5-29.</title>
        <authorList>
            <person name="Im W.-T."/>
        </authorList>
    </citation>
    <scope>NUCLEOTIDE SEQUENCE [LARGE SCALE GENOMIC DNA]</scope>
    <source>
        <strain evidence="1 2">BR5-29</strain>
    </source>
</reference>
<keyword evidence="2" id="KW-1185">Reference proteome</keyword>
<proteinExistence type="predicted"/>
<dbReference type="Gene3D" id="3.90.550.10">
    <property type="entry name" value="Spore Coat Polysaccharide Biosynthesis Protein SpsA, Chain A"/>
    <property type="match status" value="1"/>
</dbReference>
<dbReference type="InterPro" id="IPR029044">
    <property type="entry name" value="Nucleotide-diphossugar_trans"/>
</dbReference>
<dbReference type="AlphaFoldDB" id="A0A5J5IH10"/>
<evidence type="ECO:0000313" key="1">
    <source>
        <dbReference type="EMBL" id="KAA9039530.1"/>
    </source>
</evidence>
<dbReference type="EMBL" id="VYQF01000002">
    <property type="protein sequence ID" value="KAA9039530.1"/>
    <property type="molecule type" value="Genomic_DNA"/>
</dbReference>
<evidence type="ECO:0008006" key="3">
    <source>
        <dbReference type="Google" id="ProtNLM"/>
    </source>
</evidence>